<feature type="domain" description="Histidine kinase" evidence="6">
    <location>
        <begin position="316"/>
        <end position="524"/>
    </location>
</feature>
<dbReference type="GO" id="GO:0000155">
    <property type="term" value="F:phosphorelay sensor kinase activity"/>
    <property type="evidence" value="ECO:0007669"/>
    <property type="project" value="InterPro"/>
</dbReference>
<dbReference type="InterPro" id="IPR000700">
    <property type="entry name" value="PAS-assoc_C"/>
</dbReference>
<dbReference type="Pfam" id="PF08448">
    <property type="entry name" value="PAS_4"/>
    <property type="match status" value="1"/>
</dbReference>
<keyword evidence="4" id="KW-0808">Transferase</keyword>
<dbReference type="InterPro" id="IPR036890">
    <property type="entry name" value="HATPase_C_sf"/>
</dbReference>
<organism evidence="9 10">
    <name type="scientific">Paramagnetospirillum magnetotacticum MS-1</name>
    <dbReference type="NCBI Taxonomy" id="272627"/>
    <lineage>
        <taxon>Bacteria</taxon>
        <taxon>Pseudomonadati</taxon>
        <taxon>Pseudomonadota</taxon>
        <taxon>Alphaproteobacteria</taxon>
        <taxon>Rhodospirillales</taxon>
        <taxon>Magnetospirillaceae</taxon>
        <taxon>Paramagnetospirillum</taxon>
    </lineage>
</organism>
<dbReference type="PANTHER" id="PTHR43047">
    <property type="entry name" value="TWO-COMPONENT HISTIDINE PROTEIN KINASE"/>
    <property type="match status" value="1"/>
</dbReference>
<dbReference type="SUPFAM" id="SSF55874">
    <property type="entry name" value="ATPase domain of HSP90 chaperone/DNA topoisomerase II/histidine kinase"/>
    <property type="match status" value="1"/>
</dbReference>
<dbReference type="Gene3D" id="1.10.287.130">
    <property type="match status" value="1"/>
</dbReference>
<dbReference type="Pfam" id="PF00989">
    <property type="entry name" value="PAS"/>
    <property type="match status" value="1"/>
</dbReference>
<dbReference type="SMART" id="SM00091">
    <property type="entry name" value="PAS"/>
    <property type="match status" value="2"/>
</dbReference>
<keyword evidence="10" id="KW-1185">Reference proteome</keyword>
<comment type="caution">
    <text evidence="9">The sequence shown here is derived from an EMBL/GenBank/DDBJ whole genome shotgun (WGS) entry which is preliminary data.</text>
</comment>
<dbReference type="SUPFAM" id="SSF55785">
    <property type="entry name" value="PYP-like sensor domain (PAS domain)"/>
    <property type="match status" value="2"/>
</dbReference>
<dbReference type="NCBIfam" id="TIGR00229">
    <property type="entry name" value="sensory_box"/>
    <property type="match status" value="1"/>
</dbReference>
<dbReference type="PANTHER" id="PTHR43047:SF9">
    <property type="entry name" value="HISTIDINE KINASE"/>
    <property type="match status" value="1"/>
</dbReference>
<feature type="domain" description="PAS" evidence="7">
    <location>
        <begin position="7"/>
        <end position="53"/>
    </location>
</feature>
<dbReference type="InterPro" id="IPR013656">
    <property type="entry name" value="PAS_4"/>
</dbReference>
<dbReference type="EMBL" id="JXSL01000020">
    <property type="protein sequence ID" value="KIM00004.1"/>
    <property type="molecule type" value="Genomic_DNA"/>
</dbReference>
<dbReference type="Pfam" id="PF00512">
    <property type="entry name" value="HisKA"/>
    <property type="match status" value="1"/>
</dbReference>
<evidence type="ECO:0000313" key="9">
    <source>
        <dbReference type="EMBL" id="KIM00004.1"/>
    </source>
</evidence>
<dbReference type="CDD" id="cd00082">
    <property type="entry name" value="HisKA"/>
    <property type="match status" value="1"/>
</dbReference>
<dbReference type="GO" id="GO:0009927">
    <property type="term" value="F:histidine phosphotransfer kinase activity"/>
    <property type="evidence" value="ECO:0007669"/>
    <property type="project" value="TreeGrafter"/>
</dbReference>
<dbReference type="InterPro" id="IPR036097">
    <property type="entry name" value="HisK_dim/P_sf"/>
</dbReference>
<name>A0A0C2YY30_PARME</name>
<dbReference type="Gene3D" id="3.30.565.10">
    <property type="entry name" value="Histidine kinase-like ATPase, C-terminal domain"/>
    <property type="match status" value="1"/>
</dbReference>
<evidence type="ECO:0000256" key="2">
    <source>
        <dbReference type="ARBA" id="ARBA00012438"/>
    </source>
</evidence>
<evidence type="ECO:0000259" key="6">
    <source>
        <dbReference type="PROSITE" id="PS50109"/>
    </source>
</evidence>
<evidence type="ECO:0000256" key="5">
    <source>
        <dbReference type="ARBA" id="ARBA00022777"/>
    </source>
</evidence>
<sequence length="526" mass="57771">MLSTPISSDLYQTLLSTMAEGVIVQDSGHRIVYANAAASAILGQSPEDLIGKTCNVEDWDATHSDGTLLLGEDHPAAVALRTRKPAGPMVMGILRRGERVWLRLQAQPIAMEPGHFDAALVTFTEISDLIDSKVRLEEALWSLEQAHAARRSLNERLAEFLGRQLDVSLESQAETEQRFRLAMELGTSVAFTLDLDLRYTWAHSCQIGFGDADLIGKTEYEIFSRETADMLCAIYRSVIETGVSVRRDVQVQSLGMSRLQYFDLIVRRLYDARGETVGLICAAIDITERKQTEMELRLAKEIAEKASASKSRFLAAASHDLSQPMQALQMYCAILADRQPEPGIKAKQCANQLSRQLKALLSMSRLDTGGMTVTRGRINLGELLDQVAAASRPTAEEKGLKLRVIKTALVCESDATLLERLLGNLVSNAVRYTEKGGVVVGCRRHKGRIRIEVWDSGIGIAEENLPLIFEELYQLNNPTRRADEGLGLGLAIVDRIAGILGVTVTVRSVFGRGSVFTAQLPPSHGV</sequence>
<dbReference type="CDD" id="cd00130">
    <property type="entry name" value="PAS"/>
    <property type="match status" value="2"/>
</dbReference>
<keyword evidence="5 9" id="KW-0418">Kinase</keyword>
<dbReference type="CDD" id="cd00075">
    <property type="entry name" value="HATPase"/>
    <property type="match status" value="1"/>
</dbReference>
<feature type="domain" description="PAC" evidence="8">
    <location>
        <begin position="245"/>
        <end position="298"/>
    </location>
</feature>
<keyword evidence="3" id="KW-0597">Phosphoprotein</keyword>
<dbReference type="FunFam" id="3.30.565.10:FF:000049">
    <property type="entry name" value="Two-component sensor histidine kinase"/>
    <property type="match status" value="1"/>
</dbReference>
<dbReference type="InterPro" id="IPR005467">
    <property type="entry name" value="His_kinase_dom"/>
</dbReference>
<reference evidence="9 10" key="1">
    <citation type="submission" date="2015-01" db="EMBL/GenBank/DDBJ databases">
        <title>Genome Sequence of Magnetospirillum magnetotacticum Strain MS-1.</title>
        <authorList>
            <person name="Marinov G.K."/>
            <person name="Smalley M.D."/>
            <person name="DeSalvo G."/>
        </authorList>
    </citation>
    <scope>NUCLEOTIDE SEQUENCE [LARGE SCALE GENOMIC DNA]</scope>
    <source>
        <strain evidence="9 10">MS-1</strain>
    </source>
</reference>
<dbReference type="GO" id="GO:0005886">
    <property type="term" value="C:plasma membrane"/>
    <property type="evidence" value="ECO:0007669"/>
    <property type="project" value="TreeGrafter"/>
</dbReference>
<dbReference type="RefSeq" id="WP_009867210.1">
    <property type="nucleotide sequence ID" value="NZ_JXSL01000020.1"/>
</dbReference>
<dbReference type="InterPro" id="IPR004358">
    <property type="entry name" value="Sig_transdc_His_kin-like_C"/>
</dbReference>
<evidence type="ECO:0000313" key="10">
    <source>
        <dbReference type="Proteomes" id="UP000031971"/>
    </source>
</evidence>
<dbReference type="PRINTS" id="PR00344">
    <property type="entry name" value="BCTRLSENSOR"/>
</dbReference>
<dbReference type="InterPro" id="IPR013767">
    <property type="entry name" value="PAS_fold"/>
</dbReference>
<accession>A0A0C2YY30</accession>
<dbReference type="AlphaFoldDB" id="A0A0C2YY30"/>
<evidence type="ECO:0000259" key="7">
    <source>
        <dbReference type="PROSITE" id="PS50112"/>
    </source>
</evidence>
<dbReference type="SMART" id="SM00387">
    <property type="entry name" value="HATPase_c"/>
    <property type="match status" value="1"/>
</dbReference>
<dbReference type="SUPFAM" id="SSF47384">
    <property type="entry name" value="Homodimeric domain of signal transducing histidine kinase"/>
    <property type="match status" value="1"/>
</dbReference>
<dbReference type="InterPro" id="IPR003661">
    <property type="entry name" value="HisK_dim/P_dom"/>
</dbReference>
<dbReference type="OrthoDB" id="9764438at2"/>
<dbReference type="Proteomes" id="UP000031971">
    <property type="component" value="Unassembled WGS sequence"/>
</dbReference>
<proteinExistence type="predicted"/>
<dbReference type="GO" id="GO:0006355">
    <property type="term" value="P:regulation of DNA-templated transcription"/>
    <property type="evidence" value="ECO:0007669"/>
    <property type="project" value="InterPro"/>
</dbReference>
<evidence type="ECO:0000259" key="8">
    <source>
        <dbReference type="PROSITE" id="PS50113"/>
    </source>
</evidence>
<dbReference type="EC" id="2.7.13.3" evidence="2"/>
<evidence type="ECO:0000256" key="1">
    <source>
        <dbReference type="ARBA" id="ARBA00000085"/>
    </source>
</evidence>
<dbReference type="PROSITE" id="PS50112">
    <property type="entry name" value="PAS"/>
    <property type="match status" value="1"/>
</dbReference>
<dbReference type="STRING" id="272627.CCC_02792"/>
<evidence type="ECO:0000256" key="3">
    <source>
        <dbReference type="ARBA" id="ARBA00022553"/>
    </source>
</evidence>
<dbReference type="InterPro" id="IPR003594">
    <property type="entry name" value="HATPase_dom"/>
</dbReference>
<dbReference type="PROSITE" id="PS50113">
    <property type="entry name" value="PAC"/>
    <property type="match status" value="1"/>
</dbReference>
<dbReference type="InterPro" id="IPR035965">
    <property type="entry name" value="PAS-like_dom_sf"/>
</dbReference>
<dbReference type="SMART" id="SM00388">
    <property type="entry name" value="HisKA"/>
    <property type="match status" value="1"/>
</dbReference>
<dbReference type="Gene3D" id="3.30.450.20">
    <property type="entry name" value="PAS domain"/>
    <property type="match status" value="2"/>
</dbReference>
<gene>
    <name evidence="9" type="ORF">CCC_02792</name>
</gene>
<evidence type="ECO:0000256" key="4">
    <source>
        <dbReference type="ARBA" id="ARBA00022679"/>
    </source>
</evidence>
<dbReference type="Pfam" id="PF02518">
    <property type="entry name" value="HATPase_c"/>
    <property type="match status" value="1"/>
</dbReference>
<dbReference type="PROSITE" id="PS50109">
    <property type="entry name" value="HIS_KIN"/>
    <property type="match status" value="1"/>
</dbReference>
<dbReference type="InterPro" id="IPR000014">
    <property type="entry name" value="PAS"/>
</dbReference>
<comment type="catalytic activity">
    <reaction evidence="1">
        <text>ATP + protein L-histidine = ADP + protein N-phospho-L-histidine.</text>
        <dbReference type="EC" id="2.7.13.3"/>
    </reaction>
</comment>
<protein>
    <recommendedName>
        <fullName evidence="2">histidine kinase</fullName>
        <ecNumber evidence="2">2.7.13.3</ecNumber>
    </recommendedName>
</protein>